<evidence type="ECO:0000313" key="3">
    <source>
        <dbReference type="Proteomes" id="UP001165383"/>
    </source>
</evidence>
<protein>
    <submittedName>
        <fullName evidence="2">Uncharacterized protein</fullName>
    </submittedName>
</protein>
<reference evidence="2" key="1">
    <citation type="submission" date="2022-05" db="EMBL/GenBank/DDBJ databases">
        <authorList>
            <person name="Jo J.-H."/>
            <person name="Im W.-T."/>
        </authorList>
    </citation>
    <scope>NUCLEOTIDE SEQUENCE</scope>
    <source>
        <strain evidence="2">RB56-2</strain>
    </source>
</reference>
<proteinExistence type="predicted"/>
<feature type="transmembrane region" description="Helical" evidence="1">
    <location>
        <begin position="38"/>
        <end position="58"/>
    </location>
</feature>
<name>A0ABT0S5Z2_9SPHN</name>
<evidence type="ECO:0000313" key="2">
    <source>
        <dbReference type="EMBL" id="MCL6739707.1"/>
    </source>
</evidence>
<gene>
    <name evidence="2" type="ORF">LZ518_00930</name>
</gene>
<organism evidence="2 3">
    <name type="scientific">Sphingomonas brevis</name>
    <dbReference type="NCBI Taxonomy" id="2908206"/>
    <lineage>
        <taxon>Bacteria</taxon>
        <taxon>Pseudomonadati</taxon>
        <taxon>Pseudomonadota</taxon>
        <taxon>Alphaproteobacteria</taxon>
        <taxon>Sphingomonadales</taxon>
        <taxon>Sphingomonadaceae</taxon>
        <taxon>Sphingomonas</taxon>
    </lineage>
</organism>
<keyword evidence="3" id="KW-1185">Reference proteome</keyword>
<evidence type="ECO:0000256" key="1">
    <source>
        <dbReference type="SAM" id="Phobius"/>
    </source>
</evidence>
<dbReference type="Proteomes" id="UP001165383">
    <property type="component" value="Unassembled WGS sequence"/>
</dbReference>
<dbReference type="EMBL" id="JAMGBB010000001">
    <property type="protein sequence ID" value="MCL6739707.1"/>
    <property type="molecule type" value="Genomic_DNA"/>
</dbReference>
<accession>A0ABT0S5Z2</accession>
<keyword evidence="1" id="KW-0812">Transmembrane</keyword>
<dbReference type="RefSeq" id="WP_249914185.1">
    <property type="nucleotide sequence ID" value="NZ_JAMGBB010000001.1"/>
</dbReference>
<sequence length="77" mass="8198">MIGVAVATLTMLALEVVVSHLVVQWCPRGQNCQETGQILFALGLLVSAAVSVAAGFIARDIADRMSAQSPQIHRLRP</sequence>
<comment type="caution">
    <text evidence="2">The sequence shown here is derived from an EMBL/GenBank/DDBJ whole genome shotgun (WGS) entry which is preliminary data.</text>
</comment>
<keyword evidence="1" id="KW-1133">Transmembrane helix</keyword>
<keyword evidence="1" id="KW-0472">Membrane</keyword>